<proteinExistence type="inferred from homology"/>
<keyword evidence="9" id="KW-0472">Membrane</keyword>
<dbReference type="InterPro" id="IPR002196">
    <property type="entry name" value="Glyco_hydro_24"/>
</dbReference>
<dbReference type="CDD" id="cd00737">
    <property type="entry name" value="lyz_endolysin_autolysin"/>
    <property type="match status" value="1"/>
</dbReference>
<keyword evidence="3 7" id="KW-0081">Bacteriolytic enzyme</keyword>
<dbReference type="Pfam" id="PF00959">
    <property type="entry name" value="Phage_lysozyme"/>
    <property type="match status" value="1"/>
</dbReference>
<evidence type="ECO:0000313" key="10">
    <source>
        <dbReference type="EMBL" id="NNU16265.1"/>
    </source>
</evidence>
<dbReference type="SUPFAM" id="SSF53955">
    <property type="entry name" value="Lysozyme-like"/>
    <property type="match status" value="1"/>
</dbReference>
<comment type="caution">
    <text evidence="10">The sequence shown here is derived from an EMBL/GenBank/DDBJ whole genome shotgun (WGS) entry which is preliminary data.</text>
</comment>
<evidence type="ECO:0000256" key="5">
    <source>
        <dbReference type="ARBA" id="ARBA00023200"/>
    </source>
</evidence>
<dbReference type="Proteomes" id="UP000536835">
    <property type="component" value="Unassembled WGS sequence"/>
</dbReference>
<dbReference type="RefSeq" id="WP_173198339.1">
    <property type="nucleotide sequence ID" value="NZ_JABFCX010000002.1"/>
</dbReference>
<accession>A0A7Y3W4Z2</accession>
<evidence type="ECO:0000256" key="9">
    <source>
        <dbReference type="SAM" id="Phobius"/>
    </source>
</evidence>
<feature type="region of interest" description="Disordered" evidence="8">
    <location>
        <begin position="202"/>
        <end position="282"/>
    </location>
</feature>
<dbReference type="PANTHER" id="PTHR38107:SF3">
    <property type="entry name" value="LYSOZYME RRRD-RELATED"/>
    <property type="match status" value="1"/>
</dbReference>
<dbReference type="InterPro" id="IPR051018">
    <property type="entry name" value="Bacteriophage_GH24"/>
</dbReference>
<dbReference type="InterPro" id="IPR033907">
    <property type="entry name" value="Endolysin_autolysin"/>
</dbReference>
<keyword evidence="9" id="KW-0812">Transmembrane</keyword>
<feature type="region of interest" description="Disordered" evidence="8">
    <location>
        <begin position="151"/>
        <end position="186"/>
    </location>
</feature>
<dbReference type="HAMAP" id="MF_04110">
    <property type="entry name" value="ENDOLYSIN_T4"/>
    <property type="match status" value="1"/>
</dbReference>
<dbReference type="EMBL" id="JABFCX010000002">
    <property type="protein sequence ID" value="NNU16265.1"/>
    <property type="molecule type" value="Genomic_DNA"/>
</dbReference>
<dbReference type="InterPro" id="IPR034690">
    <property type="entry name" value="Endolysin_T4_type"/>
</dbReference>
<dbReference type="Gene3D" id="1.10.530.40">
    <property type="match status" value="1"/>
</dbReference>
<keyword evidence="4 7" id="KW-0378">Hydrolase</keyword>
<comment type="similarity">
    <text evidence="7">Belongs to the glycosyl hydrolase 24 family.</text>
</comment>
<comment type="catalytic activity">
    <reaction evidence="1 7">
        <text>Hydrolysis of (1-&gt;4)-beta-linkages between N-acetylmuramic acid and N-acetyl-D-glucosamine residues in a peptidoglycan and between N-acetyl-D-glucosamine residues in chitodextrins.</text>
        <dbReference type="EC" id="3.2.1.17"/>
    </reaction>
</comment>
<dbReference type="GO" id="GO:0031640">
    <property type="term" value="P:killing of cells of another organism"/>
    <property type="evidence" value="ECO:0007669"/>
    <property type="project" value="UniProtKB-KW"/>
</dbReference>
<evidence type="ECO:0000256" key="1">
    <source>
        <dbReference type="ARBA" id="ARBA00000632"/>
    </source>
</evidence>
<reference evidence="10 11" key="1">
    <citation type="submission" date="2020-05" db="EMBL/GenBank/DDBJ databases">
        <title>Parvularcula mediterraneae sp. nov., isolated from polypropylene straw from shallow seawater of the seashore of Laganas in Zakynthos island, Greece.</title>
        <authorList>
            <person name="Szabo I."/>
            <person name="Al-Omari J."/>
            <person name="Rado J."/>
            <person name="Szerdahelyi G.S."/>
        </authorList>
    </citation>
    <scope>NUCLEOTIDE SEQUENCE [LARGE SCALE GENOMIC DNA]</scope>
    <source>
        <strain evidence="10 11">ZS-1/3</strain>
    </source>
</reference>
<keyword evidence="11" id="KW-1185">Reference proteome</keyword>
<evidence type="ECO:0000256" key="7">
    <source>
        <dbReference type="RuleBase" id="RU003788"/>
    </source>
</evidence>
<dbReference type="PANTHER" id="PTHR38107">
    <property type="match status" value="1"/>
</dbReference>
<dbReference type="InterPro" id="IPR023347">
    <property type="entry name" value="Lysozyme_dom_sf"/>
</dbReference>
<dbReference type="GO" id="GO:0042742">
    <property type="term" value="P:defense response to bacterium"/>
    <property type="evidence" value="ECO:0007669"/>
    <property type="project" value="UniProtKB-KW"/>
</dbReference>
<protein>
    <recommendedName>
        <fullName evidence="7">Lysozyme</fullName>
        <ecNumber evidence="7">3.2.1.17</ecNumber>
    </recommendedName>
</protein>
<evidence type="ECO:0000256" key="4">
    <source>
        <dbReference type="ARBA" id="ARBA00022801"/>
    </source>
</evidence>
<keyword evidence="5" id="KW-1035">Host cytoplasm</keyword>
<sequence length="334" mass="35592">MDISNRGLNLIKEFEGLELEAYQDIVGVWTIGYGHTSMAGPPEVKPGMEITEAEASEILRRDLGQYENGVERAVKVEITQNMFDALVSLTYNIGVNAMKGSTFIKRINNRDYEGAAEAMKWWNKAGGRVVAGLKRRREAEAALFLEGYSPEDTDILDDQRGAPIEENSPRRGNLGESRTVGGATAAGGAGAVAAGSVFLDNRNDANEESGSEDTAGGETPGDGDASAGDGGTSTDDGDPPNCQEPLEEGEELTDTELAECELAEEETPEVVDVPETETPAEPVSTIEKAEEVFVSAVGSDEALDAIVIAAGVIAIIAAIYIVIARVDDWRNHKR</sequence>
<name>A0A7Y3W4Z2_9PROT</name>
<keyword evidence="6 7" id="KW-0326">Glycosidase</keyword>
<dbReference type="EC" id="3.2.1.17" evidence="7"/>
<keyword evidence="9" id="KW-1133">Transmembrane helix</keyword>
<dbReference type="InterPro" id="IPR023346">
    <property type="entry name" value="Lysozyme-like_dom_sf"/>
</dbReference>
<organism evidence="10 11">
    <name type="scientific">Parvularcula mediterranea</name>
    <dbReference type="NCBI Taxonomy" id="2732508"/>
    <lineage>
        <taxon>Bacteria</taxon>
        <taxon>Pseudomonadati</taxon>
        <taxon>Pseudomonadota</taxon>
        <taxon>Alphaproteobacteria</taxon>
        <taxon>Parvularculales</taxon>
        <taxon>Parvularculaceae</taxon>
        <taxon>Parvularcula</taxon>
    </lineage>
</organism>
<evidence type="ECO:0000256" key="8">
    <source>
        <dbReference type="SAM" id="MobiDB-lite"/>
    </source>
</evidence>
<feature type="compositionally biased region" description="Acidic residues" evidence="8">
    <location>
        <begin position="245"/>
        <end position="275"/>
    </location>
</feature>
<feature type="transmembrane region" description="Helical" evidence="9">
    <location>
        <begin position="305"/>
        <end position="324"/>
    </location>
</feature>
<dbReference type="AlphaFoldDB" id="A0A7Y3W4Z2"/>
<evidence type="ECO:0000256" key="2">
    <source>
        <dbReference type="ARBA" id="ARBA00022529"/>
    </source>
</evidence>
<dbReference type="GO" id="GO:0009253">
    <property type="term" value="P:peptidoglycan catabolic process"/>
    <property type="evidence" value="ECO:0007669"/>
    <property type="project" value="InterPro"/>
</dbReference>
<keyword evidence="2 7" id="KW-0929">Antimicrobial</keyword>
<evidence type="ECO:0000256" key="6">
    <source>
        <dbReference type="ARBA" id="ARBA00023295"/>
    </source>
</evidence>
<evidence type="ECO:0000313" key="11">
    <source>
        <dbReference type="Proteomes" id="UP000536835"/>
    </source>
</evidence>
<dbReference type="GO" id="GO:0003796">
    <property type="term" value="F:lysozyme activity"/>
    <property type="evidence" value="ECO:0007669"/>
    <property type="project" value="UniProtKB-EC"/>
</dbReference>
<gene>
    <name evidence="10" type="ORF">HK107_08020</name>
</gene>
<evidence type="ECO:0000256" key="3">
    <source>
        <dbReference type="ARBA" id="ARBA00022638"/>
    </source>
</evidence>
<dbReference type="GO" id="GO:0016998">
    <property type="term" value="P:cell wall macromolecule catabolic process"/>
    <property type="evidence" value="ECO:0007669"/>
    <property type="project" value="InterPro"/>
</dbReference>